<accession>A0A151P4E8</accession>
<keyword evidence="3" id="KW-1185">Reference proteome</keyword>
<sequence length="66" mass="7272">MTPAACIASSSEGTSTLPAAQPFEINLQKPLPGLERKMRGEKMSTASSYEDPHAALQNRHECWKRD</sequence>
<organism evidence="2 3">
    <name type="scientific">Alligator mississippiensis</name>
    <name type="common">American alligator</name>
    <dbReference type="NCBI Taxonomy" id="8496"/>
    <lineage>
        <taxon>Eukaryota</taxon>
        <taxon>Metazoa</taxon>
        <taxon>Chordata</taxon>
        <taxon>Craniata</taxon>
        <taxon>Vertebrata</taxon>
        <taxon>Euteleostomi</taxon>
        <taxon>Archelosauria</taxon>
        <taxon>Archosauria</taxon>
        <taxon>Crocodylia</taxon>
        <taxon>Alligatoridae</taxon>
        <taxon>Alligatorinae</taxon>
        <taxon>Alligator</taxon>
    </lineage>
</organism>
<feature type="compositionally biased region" description="Basic and acidic residues" evidence="1">
    <location>
        <begin position="50"/>
        <end position="66"/>
    </location>
</feature>
<reference evidence="2 3" key="1">
    <citation type="journal article" date="2012" name="Genome Biol.">
        <title>Sequencing three crocodilian genomes to illuminate the evolution of archosaurs and amniotes.</title>
        <authorList>
            <person name="St John J.A."/>
            <person name="Braun E.L."/>
            <person name="Isberg S.R."/>
            <person name="Miles L.G."/>
            <person name="Chong A.Y."/>
            <person name="Gongora J."/>
            <person name="Dalzell P."/>
            <person name="Moran C."/>
            <person name="Bed'hom B."/>
            <person name="Abzhanov A."/>
            <person name="Burgess S.C."/>
            <person name="Cooksey A.M."/>
            <person name="Castoe T.A."/>
            <person name="Crawford N.G."/>
            <person name="Densmore L.D."/>
            <person name="Drew J.C."/>
            <person name="Edwards S.V."/>
            <person name="Faircloth B.C."/>
            <person name="Fujita M.K."/>
            <person name="Greenwold M.J."/>
            <person name="Hoffmann F.G."/>
            <person name="Howard J.M."/>
            <person name="Iguchi T."/>
            <person name="Janes D.E."/>
            <person name="Khan S.Y."/>
            <person name="Kohno S."/>
            <person name="de Koning A.J."/>
            <person name="Lance S.L."/>
            <person name="McCarthy F.M."/>
            <person name="McCormack J.E."/>
            <person name="Merchant M.E."/>
            <person name="Peterson D.G."/>
            <person name="Pollock D.D."/>
            <person name="Pourmand N."/>
            <person name="Raney B.J."/>
            <person name="Roessler K.A."/>
            <person name="Sanford J.R."/>
            <person name="Sawyer R.H."/>
            <person name="Schmidt C.J."/>
            <person name="Triplett E.W."/>
            <person name="Tuberville T.D."/>
            <person name="Venegas-Anaya M."/>
            <person name="Howard J.T."/>
            <person name="Jarvis E.D."/>
            <person name="Guillette L.J.Jr."/>
            <person name="Glenn T.C."/>
            <person name="Green R.E."/>
            <person name="Ray D.A."/>
        </authorList>
    </citation>
    <scope>NUCLEOTIDE SEQUENCE [LARGE SCALE GENOMIC DNA]</scope>
    <source>
        <strain evidence="2">KSC_2009_1</strain>
    </source>
</reference>
<dbReference type="AlphaFoldDB" id="A0A151P4E8"/>
<evidence type="ECO:0000313" key="2">
    <source>
        <dbReference type="EMBL" id="KYO43926.1"/>
    </source>
</evidence>
<protein>
    <submittedName>
        <fullName evidence="2">Uncharacterized protein</fullName>
    </submittedName>
</protein>
<name>A0A151P4E8_ALLMI</name>
<dbReference type="Proteomes" id="UP000050525">
    <property type="component" value="Unassembled WGS sequence"/>
</dbReference>
<gene>
    <name evidence="2" type="ORF">Y1Q_0012885</name>
</gene>
<proteinExistence type="predicted"/>
<comment type="caution">
    <text evidence="2">The sequence shown here is derived from an EMBL/GenBank/DDBJ whole genome shotgun (WGS) entry which is preliminary data.</text>
</comment>
<feature type="region of interest" description="Disordered" evidence="1">
    <location>
        <begin position="1"/>
        <end position="21"/>
    </location>
</feature>
<evidence type="ECO:0000256" key="1">
    <source>
        <dbReference type="SAM" id="MobiDB-lite"/>
    </source>
</evidence>
<feature type="compositionally biased region" description="Polar residues" evidence="1">
    <location>
        <begin position="8"/>
        <end position="18"/>
    </location>
</feature>
<dbReference type="EMBL" id="AKHW03001049">
    <property type="protein sequence ID" value="KYO43926.1"/>
    <property type="molecule type" value="Genomic_DNA"/>
</dbReference>
<evidence type="ECO:0000313" key="3">
    <source>
        <dbReference type="Proteomes" id="UP000050525"/>
    </source>
</evidence>
<feature type="region of interest" description="Disordered" evidence="1">
    <location>
        <begin position="39"/>
        <end position="66"/>
    </location>
</feature>